<accession>A0A507D889</accession>
<dbReference type="VEuPathDB" id="FungiDB:SeMB42_g03284"/>
<protein>
    <submittedName>
        <fullName evidence="3">Uncharacterized protein</fullName>
    </submittedName>
</protein>
<keyword evidence="2" id="KW-0472">Membrane</keyword>
<feature type="region of interest" description="Disordered" evidence="1">
    <location>
        <begin position="230"/>
        <end position="252"/>
    </location>
</feature>
<evidence type="ECO:0000313" key="4">
    <source>
        <dbReference type="EMBL" id="TPX51108.1"/>
    </source>
</evidence>
<gene>
    <name evidence="4" type="ORF">SeLEV6574_g00504</name>
    <name evidence="3" type="ORF">SeMB42_g03284</name>
</gene>
<feature type="transmembrane region" description="Helical" evidence="2">
    <location>
        <begin position="90"/>
        <end position="116"/>
    </location>
</feature>
<keyword evidence="2" id="KW-1133">Transmembrane helix</keyword>
<organism evidence="3 5">
    <name type="scientific">Synchytrium endobioticum</name>
    <dbReference type="NCBI Taxonomy" id="286115"/>
    <lineage>
        <taxon>Eukaryota</taxon>
        <taxon>Fungi</taxon>
        <taxon>Fungi incertae sedis</taxon>
        <taxon>Chytridiomycota</taxon>
        <taxon>Chytridiomycota incertae sedis</taxon>
        <taxon>Chytridiomycetes</taxon>
        <taxon>Synchytriales</taxon>
        <taxon>Synchytriaceae</taxon>
        <taxon>Synchytrium</taxon>
    </lineage>
</organism>
<dbReference type="EMBL" id="QEAN01000114">
    <property type="protein sequence ID" value="TPX47555.1"/>
    <property type="molecule type" value="Genomic_DNA"/>
</dbReference>
<keyword evidence="5" id="KW-1185">Reference proteome</keyword>
<dbReference type="EMBL" id="QEAM01000008">
    <property type="protein sequence ID" value="TPX51108.1"/>
    <property type="molecule type" value="Genomic_DNA"/>
</dbReference>
<dbReference type="AlphaFoldDB" id="A0A507D889"/>
<feature type="transmembrane region" description="Helical" evidence="2">
    <location>
        <begin position="145"/>
        <end position="164"/>
    </location>
</feature>
<keyword evidence="2" id="KW-0812">Transmembrane</keyword>
<comment type="caution">
    <text evidence="3">The sequence shown here is derived from an EMBL/GenBank/DDBJ whole genome shotgun (WGS) entry which is preliminary data.</text>
</comment>
<evidence type="ECO:0000313" key="3">
    <source>
        <dbReference type="EMBL" id="TPX47555.1"/>
    </source>
</evidence>
<dbReference type="Proteomes" id="UP000320475">
    <property type="component" value="Unassembled WGS sequence"/>
</dbReference>
<sequence length="262" mass="29001">MWPYEQSVNVCAMKPIFSVTVVGMLLSYGCSICAESTEVIRQECRNDAVLPERRNDAVLPERPKHVGPSNANVMGSGFSRKVRLHKRQQVHALVLLGLFAVGAITVPWLVSLSFLIRDIWNFGMKIILAPVTFASTFLTSTTRTALTGIAVSMVTLLVMTVLIGHPGHRNRPRMDTSPLRSIQRHYVPESGGVPHEMVPSSLRDLKSIDYMHGPATNTVRSEYLASNDIRGRQGTINGPVGVSDTREPDSKSSLRRLIVHQY</sequence>
<proteinExistence type="predicted"/>
<reference evidence="5 6" key="1">
    <citation type="journal article" date="2019" name="Sci. Rep.">
        <title>Comparative genomics of chytrid fungi reveal insights into the obligate biotrophic and pathogenic lifestyle of Synchytrium endobioticum.</title>
        <authorList>
            <person name="van de Vossenberg B.T.L.H."/>
            <person name="Warris S."/>
            <person name="Nguyen H.D.T."/>
            <person name="van Gent-Pelzer M.P.E."/>
            <person name="Joly D.L."/>
            <person name="van de Geest H.C."/>
            <person name="Bonants P.J.M."/>
            <person name="Smith D.S."/>
            <person name="Levesque C.A."/>
            <person name="van der Lee T.A.J."/>
        </authorList>
    </citation>
    <scope>NUCLEOTIDE SEQUENCE [LARGE SCALE GENOMIC DNA]</scope>
    <source>
        <strain evidence="4 6">LEV6574</strain>
        <strain evidence="3 5">MB42</strain>
    </source>
</reference>
<evidence type="ECO:0000256" key="2">
    <source>
        <dbReference type="SAM" id="Phobius"/>
    </source>
</evidence>
<evidence type="ECO:0000256" key="1">
    <source>
        <dbReference type="SAM" id="MobiDB-lite"/>
    </source>
</evidence>
<evidence type="ECO:0000313" key="6">
    <source>
        <dbReference type="Proteomes" id="UP000320475"/>
    </source>
</evidence>
<dbReference type="Proteomes" id="UP000317494">
    <property type="component" value="Unassembled WGS sequence"/>
</dbReference>
<evidence type="ECO:0000313" key="5">
    <source>
        <dbReference type="Proteomes" id="UP000317494"/>
    </source>
</evidence>
<name>A0A507D889_9FUNG</name>